<dbReference type="EMBL" id="AMZH03002112">
    <property type="protein sequence ID" value="RRT76744.1"/>
    <property type="molecule type" value="Genomic_DNA"/>
</dbReference>
<evidence type="ECO:0000313" key="1">
    <source>
        <dbReference type="EMBL" id="RRT76744.1"/>
    </source>
</evidence>
<gene>
    <name evidence="1" type="ORF">B296_00029735</name>
</gene>
<organism evidence="1 2">
    <name type="scientific">Ensete ventricosum</name>
    <name type="common">Abyssinian banana</name>
    <name type="synonym">Musa ensete</name>
    <dbReference type="NCBI Taxonomy" id="4639"/>
    <lineage>
        <taxon>Eukaryota</taxon>
        <taxon>Viridiplantae</taxon>
        <taxon>Streptophyta</taxon>
        <taxon>Embryophyta</taxon>
        <taxon>Tracheophyta</taxon>
        <taxon>Spermatophyta</taxon>
        <taxon>Magnoliopsida</taxon>
        <taxon>Liliopsida</taxon>
        <taxon>Zingiberales</taxon>
        <taxon>Musaceae</taxon>
        <taxon>Ensete</taxon>
    </lineage>
</organism>
<dbReference type="AlphaFoldDB" id="A0A427AKJ3"/>
<accession>A0A427AKJ3</accession>
<dbReference type="Proteomes" id="UP000287651">
    <property type="component" value="Unassembled WGS sequence"/>
</dbReference>
<reference evidence="1 2" key="1">
    <citation type="journal article" date="2014" name="Agronomy (Basel)">
        <title>A Draft Genome Sequence for Ensete ventricosum, the Drought-Tolerant Tree Against Hunger.</title>
        <authorList>
            <person name="Harrison J."/>
            <person name="Moore K.A."/>
            <person name="Paszkiewicz K."/>
            <person name="Jones T."/>
            <person name="Grant M."/>
            <person name="Ambacheew D."/>
            <person name="Muzemil S."/>
            <person name="Studholme D.J."/>
        </authorList>
    </citation>
    <scope>NUCLEOTIDE SEQUENCE [LARGE SCALE GENOMIC DNA]</scope>
</reference>
<name>A0A427AKJ3_ENSVE</name>
<comment type="caution">
    <text evidence="1">The sequence shown here is derived from an EMBL/GenBank/DDBJ whole genome shotgun (WGS) entry which is preliminary data.</text>
</comment>
<protein>
    <submittedName>
        <fullName evidence="1">Uncharacterized protein</fullName>
    </submittedName>
</protein>
<proteinExistence type="predicted"/>
<evidence type="ECO:0000313" key="2">
    <source>
        <dbReference type="Proteomes" id="UP000287651"/>
    </source>
</evidence>
<sequence>MPYYHVTGTWRSQWSGHGTAGFVSSNARLRSPRFPPPLLFEPYRSPFSPLLLLLLLLRIRGRGTMQQQRLKQQQALMQQALLLQQQQSLYPHPGLLAAPQVALESPFGSISEIGINICIFSFEHFVLAPVRGACGGWLF</sequence>